<comment type="caution">
    <text evidence="2">The sequence shown here is derived from an EMBL/GenBank/DDBJ whole genome shotgun (WGS) entry which is preliminary data.</text>
</comment>
<accession>A0A6L5X5H2</accession>
<organism evidence="2 3">
    <name type="scientific">Porcincola intestinalis</name>
    <dbReference type="NCBI Taxonomy" id="2606632"/>
    <lineage>
        <taxon>Bacteria</taxon>
        <taxon>Bacillati</taxon>
        <taxon>Bacillota</taxon>
        <taxon>Clostridia</taxon>
        <taxon>Lachnospirales</taxon>
        <taxon>Lachnospiraceae</taxon>
        <taxon>Porcincola</taxon>
    </lineage>
</organism>
<feature type="transmembrane region" description="Helical" evidence="1">
    <location>
        <begin position="105"/>
        <end position="133"/>
    </location>
</feature>
<dbReference type="RefSeq" id="WP_154524700.1">
    <property type="nucleotide sequence ID" value="NZ_JAQYJL010000026.1"/>
</dbReference>
<keyword evidence="1" id="KW-0812">Transmembrane</keyword>
<feature type="transmembrane region" description="Helical" evidence="1">
    <location>
        <begin position="12"/>
        <end position="32"/>
    </location>
</feature>
<evidence type="ECO:0000313" key="2">
    <source>
        <dbReference type="EMBL" id="MSS14653.1"/>
    </source>
</evidence>
<name>A0A6L5X5H2_9FIRM</name>
<evidence type="ECO:0000313" key="3">
    <source>
        <dbReference type="Proteomes" id="UP000481852"/>
    </source>
</evidence>
<proteinExistence type="predicted"/>
<dbReference type="PANTHER" id="PTHR36007:SF2">
    <property type="entry name" value="TRANSPORT PROTEIN-RELATED"/>
    <property type="match status" value="1"/>
</dbReference>
<feature type="transmembrane region" description="Helical" evidence="1">
    <location>
        <begin position="44"/>
        <end position="70"/>
    </location>
</feature>
<sequence length="166" mass="17901">MTNAVAVWFANNLGHIMPAELVCFIVSLFPILECRGGLIVAKLLGVNLLTALPICIIGNILPVPFILLLLNKIFQFFKRTKHHKLVDKIEAHAMKKSESLSRGEFLGLLLFVGIPLPGTGAWTGSMIAALLGMDRKRSSVAIGLGVLLAAFIISVIFYGLLGGVIH</sequence>
<dbReference type="AlphaFoldDB" id="A0A6L5X5H2"/>
<dbReference type="InterPro" id="IPR009577">
    <property type="entry name" value="Sm_multidrug_ex"/>
</dbReference>
<reference evidence="2 3" key="1">
    <citation type="submission" date="2019-08" db="EMBL/GenBank/DDBJ databases">
        <title>In-depth cultivation of the pig gut microbiome towards novel bacterial diversity and tailored functional studies.</title>
        <authorList>
            <person name="Wylensek D."/>
            <person name="Hitch T.C.A."/>
            <person name="Clavel T."/>
        </authorList>
    </citation>
    <scope>NUCLEOTIDE SEQUENCE [LARGE SCALE GENOMIC DNA]</scope>
    <source>
        <strain evidence="2 3">Oil+RF-744-WCA-WT-11</strain>
    </source>
</reference>
<dbReference type="Proteomes" id="UP000481852">
    <property type="component" value="Unassembled WGS sequence"/>
</dbReference>
<dbReference type="EMBL" id="VULZ01000005">
    <property type="protein sequence ID" value="MSS14653.1"/>
    <property type="molecule type" value="Genomic_DNA"/>
</dbReference>
<keyword evidence="1" id="KW-1133">Transmembrane helix</keyword>
<gene>
    <name evidence="2" type="ORF">FYJ35_06290</name>
</gene>
<keyword evidence="3" id="KW-1185">Reference proteome</keyword>
<protein>
    <submittedName>
        <fullName evidence="2">Small multi-drug export protein</fullName>
    </submittedName>
</protein>
<dbReference type="PANTHER" id="PTHR36007">
    <property type="entry name" value="TRANSPORT PROTEIN-RELATED"/>
    <property type="match status" value="1"/>
</dbReference>
<feature type="transmembrane region" description="Helical" evidence="1">
    <location>
        <begin position="140"/>
        <end position="161"/>
    </location>
</feature>
<dbReference type="Pfam" id="PF06695">
    <property type="entry name" value="Sm_multidrug_ex"/>
    <property type="match status" value="1"/>
</dbReference>
<evidence type="ECO:0000256" key="1">
    <source>
        <dbReference type="SAM" id="Phobius"/>
    </source>
</evidence>
<keyword evidence="1" id="KW-0472">Membrane</keyword>